<dbReference type="GO" id="GO:0015192">
    <property type="term" value="F:L-phenylalanine transmembrane transporter activity"/>
    <property type="evidence" value="ECO:0007669"/>
    <property type="project" value="TreeGrafter"/>
</dbReference>
<dbReference type="PROSITE" id="PS50893">
    <property type="entry name" value="ABC_TRANSPORTER_2"/>
    <property type="match status" value="1"/>
</dbReference>
<dbReference type="SUPFAM" id="SSF52540">
    <property type="entry name" value="P-loop containing nucleoside triphosphate hydrolases"/>
    <property type="match status" value="1"/>
</dbReference>
<evidence type="ECO:0000256" key="3">
    <source>
        <dbReference type="ARBA" id="ARBA00022840"/>
    </source>
</evidence>
<dbReference type="InterPro" id="IPR051120">
    <property type="entry name" value="ABC_AA/LPS_Transport"/>
</dbReference>
<dbReference type="InterPro" id="IPR003439">
    <property type="entry name" value="ABC_transporter-like_ATP-bd"/>
</dbReference>
<dbReference type="CDD" id="cd03219">
    <property type="entry name" value="ABC_Mj1267_LivG_branched"/>
    <property type="match status" value="1"/>
</dbReference>
<sequence length="276" mass="29084">MTRPAPASGREGSAAETVLRADGLSRHFGGLRAVQDVSFSVYAGEILAVIGPNGAGKTTLLNLLSGVYRPSAGRLTLLGRDVTRASMEARCHAGLGRAFQIVRPFGEMTVHENVTVGALFGTPGMRLPQARELAWSLLVRTGLAAQADRPAHELTLLQDKRLEVTRALATQPKVLLLDEVMAGLRPAEAQEAVALVRSVRESGVSVLFIEHIMPVVRDLADRVVVMDQGQVLAQGTYREVTAHPQVVAAYLGSDAELGAALGETGAGDAPAGTVRA</sequence>
<evidence type="ECO:0000313" key="5">
    <source>
        <dbReference type="EMBL" id="GGJ78046.1"/>
    </source>
</evidence>
<keyword evidence="3 5" id="KW-0067">ATP-binding</keyword>
<keyword evidence="2" id="KW-0547">Nucleotide-binding</keyword>
<dbReference type="GO" id="GO:0016887">
    <property type="term" value="F:ATP hydrolysis activity"/>
    <property type="evidence" value="ECO:0007669"/>
    <property type="project" value="InterPro"/>
</dbReference>
<dbReference type="GO" id="GO:1903806">
    <property type="term" value="P:L-isoleucine import across plasma membrane"/>
    <property type="evidence" value="ECO:0007669"/>
    <property type="project" value="TreeGrafter"/>
</dbReference>
<evidence type="ECO:0000256" key="2">
    <source>
        <dbReference type="ARBA" id="ARBA00022741"/>
    </source>
</evidence>
<name>A0A917PGY1_9DEIO</name>
<dbReference type="GO" id="GO:0005304">
    <property type="term" value="F:L-valine transmembrane transporter activity"/>
    <property type="evidence" value="ECO:0007669"/>
    <property type="project" value="TreeGrafter"/>
</dbReference>
<dbReference type="GO" id="GO:0015808">
    <property type="term" value="P:L-alanine transport"/>
    <property type="evidence" value="ECO:0007669"/>
    <property type="project" value="TreeGrafter"/>
</dbReference>
<keyword evidence="1" id="KW-0813">Transport</keyword>
<evidence type="ECO:0000256" key="1">
    <source>
        <dbReference type="ARBA" id="ARBA00022448"/>
    </source>
</evidence>
<organism evidence="5 6">
    <name type="scientific">Deinococcus aquiradiocola</name>
    <dbReference type="NCBI Taxonomy" id="393059"/>
    <lineage>
        <taxon>Bacteria</taxon>
        <taxon>Thermotogati</taxon>
        <taxon>Deinococcota</taxon>
        <taxon>Deinococci</taxon>
        <taxon>Deinococcales</taxon>
        <taxon>Deinococcaceae</taxon>
        <taxon>Deinococcus</taxon>
    </lineage>
</organism>
<keyword evidence="6" id="KW-1185">Reference proteome</keyword>
<dbReference type="EMBL" id="BMOE01000007">
    <property type="protein sequence ID" value="GGJ78046.1"/>
    <property type="molecule type" value="Genomic_DNA"/>
</dbReference>
<reference evidence="5" key="2">
    <citation type="submission" date="2020-09" db="EMBL/GenBank/DDBJ databases">
        <authorList>
            <person name="Sun Q."/>
            <person name="Ohkuma M."/>
        </authorList>
    </citation>
    <scope>NUCLEOTIDE SEQUENCE</scope>
    <source>
        <strain evidence="5">JCM 14371</strain>
    </source>
</reference>
<dbReference type="GO" id="GO:0005886">
    <property type="term" value="C:plasma membrane"/>
    <property type="evidence" value="ECO:0007669"/>
    <property type="project" value="TreeGrafter"/>
</dbReference>
<dbReference type="GO" id="GO:1903805">
    <property type="term" value="P:L-valine import across plasma membrane"/>
    <property type="evidence" value="ECO:0007669"/>
    <property type="project" value="TreeGrafter"/>
</dbReference>
<feature type="domain" description="ABC transporter" evidence="4">
    <location>
        <begin position="19"/>
        <end position="253"/>
    </location>
</feature>
<dbReference type="SMART" id="SM00382">
    <property type="entry name" value="AAA"/>
    <property type="match status" value="1"/>
</dbReference>
<evidence type="ECO:0000259" key="4">
    <source>
        <dbReference type="PROSITE" id="PS50893"/>
    </source>
</evidence>
<dbReference type="AlphaFoldDB" id="A0A917PGY1"/>
<dbReference type="InterPro" id="IPR032823">
    <property type="entry name" value="BCA_ABC_TP_C"/>
</dbReference>
<dbReference type="InterPro" id="IPR027417">
    <property type="entry name" value="P-loop_NTPase"/>
</dbReference>
<dbReference type="Proteomes" id="UP000635726">
    <property type="component" value="Unassembled WGS sequence"/>
</dbReference>
<dbReference type="Gene3D" id="3.40.50.300">
    <property type="entry name" value="P-loop containing nucleotide triphosphate hydrolases"/>
    <property type="match status" value="1"/>
</dbReference>
<proteinExistence type="predicted"/>
<dbReference type="Pfam" id="PF00005">
    <property type="entry name" value="ABC_tran"/>
    <property type="match status" value="1"/>
</dbReference>
<gene>
    <name evidence="5" type="ORF">GCM10008939_22560</name>
</gene>
<dbReference type="PANTHER" id="PTHR45772:SF7">
    <property type="entry name" value="AMINO ACID ABC TRANSPORTER ATP-BINDING PROTEIN"/>
    <property type="match status" value="1"/>
</dbReference>
<protein>
    <submittedName>
        <fullName evidence="5">ABC transporter ATP-binding protein</fullName>
    </submittedName>
</protein>
<dbReference type="InterPro" id="IPR003593">
    <property type="entry name" value="AAA+_ATPase"/>
</dbReference>
<evidence type="ECO:0000313" key="6">
    <source>
        <dbReference type="Proteomes" id="UP000635726"/>
    </source>
</evidence>
<dbReference type="Pfam" id="PF12399">
    <property type="entry name" value="BCA_ABC_TP_C"/>
    <property type="match status" value="1"/>
</dbReference>
<dbReference type="RefSeq" id="WP_229670956.1">
    <property type="nucleotide sequence ID" value="NZ_BMOE01000007.1"/>
</dbReference>
<reference evidence="5" key="1">
    <citation type="journal article" date="2014" name="Int. J. Syst. Evol. Microbiol.">
        <title>Complete genome sequence of Corynebacterium casei LMG S-19264T (=DSM 44701T), isolated from a smear-ripened cheese.</title>
        <authorList>
            <consortium name="US DOE Joint Genome Institute (JGI-PGF)"/>
            <person name="Walter F."/>
            <person name="Albersmeier A."/>
            <person name="Kalinowski J."/>
            <person name="Ruckert C."/>
        </authorList>
    </citation>
    <scope>NUCLEOTIDE SEQUENCE</scope>
    <source>
        <strain evidence="5">JCM 14371</strain>
    </source>
</reference>
<dbReference type="GO" id="GO:0042941">
    <property type="term" value="P:D-alanine transmembrane transport"/>
    <property type="evidence" value="ECO:0007669"/>
    <property type="project" value="TreeGrafter"/>
</dbReference>
<comment type="caution">
    <text evidence="5">The sequence shown here is derived from an EMBL/GenBank/DDBJ whole genome shotgun (WGS) entry which is preliminary data.</text>
</comment>
<dbReference type="GO" id="GO:0015188">
    <property type="term" value="F:L-isoleucine transmembrane transporter activity"/>
    <property type="evidence" value="ECO:0007669"/>
    <property type="project" value="TreeGrafter"/>
</dbReference>
<dbReference type="PANTHER" id="PTHR45772">
    <property type="entry name" value="CONSERVED COMPONENT OF ABC TRANSPORTER FOR NATURAL AMINO ACIDS-RELATED"/>
    <property type="match status" value="1"/>
</dbReference>
<dbReference type="GO" id="GO:0005524">
    <property type="term" value="F:ATP binding"/>
    <property type="evidence" value="ECO:0007669"/>
    <property type="project" value="UniProtKB-KW"/>
</dbReference>
<accession>A0A917PGY1</accession>